<dbReference type="Gene3D" id="3.40.50.10190">
    <property type="entry name" value="BRCT domain"/>
    <property type="match status" value="1"/>
</dbReference>
<dbReference type="SUPFAM" id="SSF52113">
    <property type="entry name" value="BRCT domain"/>
    <property type="match status" value="1"/>
</dbReference>
<dbReference type="OrthoDB" id="2384350at2759"/>
<protein>
    <recommendedName>
        <fullName evidence="1">BRCT domain-containing protein</fullName>
    </recommendedName>
</protein>
<dbReference type="CDD" id="cd17720">
    <property type="entry name" value="BRCT_Bard1_rpt2"/>
    <property type="match status" value="1"/>
</dbReference>
<sequence length="122" mass="13589">MIEKLFQLPGLFNGCHIYLAGVGATYTFGTSKLTKTDVVTLIRSGNGLVLSREPDPESIPPGEQTVPYHASCSSSLAKCSHYIVYRMGKDEPKLKYNMAHIKSLSIQWLFDCMESFSLREPV</sequence>
<reference evidence="3" key="1">
    <citation type="submission" date="2020-01" db="EMBL/GenBank/DDBJ databases">
        <title>Draft genome sequence of the Termite Coptotermes fromosanus.</title>
        <authorList>
            <person name="Itakura S."/>
            <person name="Yosikawa Y."/>
            <person name="Umezawa K."/>
        </authorList>
    </citation>
    <scope>NUCLEOTIDE SEQUENCE [LARGE SCALE GENOMIC DNA]</scope>
</reference>
<dbReference type="AlphaFoldDB" id="A0A6L2PPU0"/>
<accession>A0A6L2PPU0</accession>
<keyword evidence="3" id="KW-1185">Reference proteome</keyword>
<dbReference type="PROSITE" id="PS50172">
    <property type="entry name" value="BRCT"/>
    <property type="match status" value="1"/>
</dbReference>
<dbReference type="InterPro" id="IPR001357">
    <property type="entry name" value="BRCT_dom"/>
</dbReference>
<dbReference type="EMBL" id="BLKM01000369">
    <property type="protein sequence ID" value="GFG32495.1"/>
    <property type="molecule type" value="Genomic_DNA"/>
</dbReference>
<name>A0A6L2PPU0_COPFO</name>
<organism evidence="2 3">
    <name type="scientific">Coptotermes formosanus</name>
    <name type="common">Formosan subterranean termite</name>
    <dbReference type="NCBI Taxonomy" id="36987"/>
    <lineage>
        <taxon>Eukaryota</taxon>
        <taxon>Metazoa</taxon>
        <taxon>Ecdysozoa</taxon>
        <taxon>Arthropoda</taxon>
        <taxon>Hexapoda</taxon>
        <taxon>Insecta</taxon>
        <taxon>Pterygota</taxon>
        <taxon>Neoptera</taxon>
        <taxon>Polyneoptera</taxon>
        <taxon>Dictyoptera</taxon>
        <taxon>Blattodea</taxon>
        <taxon>Blattoidea</taxon>
        <taxon>Termitoidae</taxon>
        <taxon>Rhinotermitidae</taxon>
        <taxon>Coptotermes</taxon>
    </lineage>
</organism>
<evidence type="ECO:0000259" key="1">
    <source>
        <dbReference type="PROSITE" id="PS50172"/>
    </source>
</evidence>
<feature type="domain" description="BRCT" evidence="1">
    <location>
        <begin position="7"/>
        <end position="122"/>
    </location>
</feature>
<proteinExistence type="predicted"/>
<evidence type="ECO:0000313" key="2">
    <source>
        <dbReference type="EMBL" id="GFG32495.1"/>
    </source>
</evidence>
<dbReference type="InterPro" id="IPR036420">
    <property type="entry name" value="BRCT_dom_sf"/>
</dbReference>
<evidence type="ECO:0000313" key="3">
    <source>
        <dbReference type="Proteomes" id="UP000502823"/>
    </source>
</evidence>
<dbReference type="InParanoid" id="A0A6L2PPU0"/>
<gene>
    <name evidence="2" type="ORF">Cfor_04327</name>
</gene>
<comment type="caution">
    <text evidence="2">The sequence shown here is derived from an EMBL/GenBank/DDBJ whole genome shotgun (WGS) entry which is preliminary data.</text>
</comment>
<dbReference type="Proteomes" id="UP000502823">
    <property type="component" value="Unassembled WGS sequence"/>
</dbReference>